<evidence type="ECO:0000313" key="11">
    <source>
        <dbReference type="Proteomes" id="UP001353858"/>
    </source>
</evidence>
<dbReference type="EC" id="2.7.7.7" evidence="2"/>
<evidence type="ECO:0000256" key="8">
    <source>
        <dbReference type="ARBA" id="ARBA00049244"/>
    </source>
</evidence>
<dbReference type="PANTHER" id="PTHR33568:SF3">
    <property type="entry name" value="DNA-DIRECTED DNA POLYMERASE"/>
    <property type="match status" value="1"/>
</dbReference>
<dbReference type="Gene3D" id="1.10.287.690">
    <property type="entry name" value="Helix hairpin bin"/>
    <property type="match status" value="1"/>
</dbReference>
<evidence type="ECO:0000256" key="1">
    <source>
        <dbReference type="ARBA" id="ARBA00005755"/>
    </source>
</evidence>
<proteinExistence type="inferred from homology"/>
<dbReference type="InterPro" id="IPR004868">
    <property type="entry name" value="DNA-dir_DNA_pol_B_mt/vir"/>
</dbReference>
<feature type="domain" description="DNA-directed DNA polymerase family B mitochondria/virus" evidence="9">
    <location>
        <begin position="886"/>
        <end position="1136"/>
    </location>
</feature>
<dbReference type="GO" id="GO:0003887">
    <property type="term" value="F:DNA-directed DNA polymerase activity"/>
    <property type="evidence" value="ECO:0007669"/>
    <property type="project" value="UniProtKB-KW"/>
</dbReference>
<dbReference type="Proteomes" id="UP001353858">
    <property type="component" value="Unassembled WGS sequence"/>
</dbReference>
<protein>
    <recommendedName>
        <fullName evidence="2">DNA-directed DNA polymerase</fullName>
        <ecNumber evidence="2">2.7.7.7</ecNumber>
    </recommendedName>
</protein>
<keyword evidence="3" id="KW-0808">Transferase</keyword>
<dbReference type="GO" id="GO:0042575">
    <property type="term" value="C:DNA polymerase complex"/>
    <property type="evidence" value="ECO:0007669"/>
    <property type="project" value="UniProtKB-ARBA"/>
</dbReference>
<sequence>MKLESLQFNQIYHFDDFLEDIVQAYVLLLKLIGHSYHSVIVIKKPKSQCDSIKRPPKVSKSHKNSFTFILTSVCNKTVCNVRICRKNYLKITPNTRGLQPHRMQGSGTTMSSYKYFNIMAEGVKEVKKFNASGKAMVFKFKETEEASNPLLWLENAINEILGHLLRDADPSDRVGMTLRNDNYPEKPIGISFRRVDQLNAKVVMATLEKILQSNANFFSNDALRLHMDRVSLPVGFGASRDRMTGVSYEEFCRRKRGILVVENDDTLCLARALVLAIAWKAKDPLLYSLQLAGNLQTKKRAEDLCRAAEVNLNNGGNREHIQQFQDHLVDYTVVVYNNRLGTSVYYEGPRSSDRTVLNLILENKHYNVITNVCSAFSTMYFCDLCRARTNNKRAHKNCKYICPACHSSPPCNMVEETVVCTSCHRDFRGQDCYEEHKKSLCIQLKRCQTCFSSFWVDKRKPHICGYKHCASCKIDKPIRHHCFMTKKPVNKKKMDANFVFVFYDFECRQDTPLEGTTNMFLHIPTLCVAQQVCKSCITIQNISEDCRNCGRRQHIFKKDPVGEFLDFVANLRKRCKGYIVTLAHNMKGYDGTFILKTLLSRRTTWNPKIIATGTKLMSINCDGNIKFIDSINYMPMPLAKLPKTFGFSGSKGFFPHFFNTAENQDYVGPLPSKEFYGYDEMTDSTRDEFISWYEEQVNNNVVFNFQSEIVKYCISDVDILRKACLDFWSRFTKSNGVDPFRESCTIAGACNTVFRRHFLKDDTIGLIPPNGYRMADQQSSIAIKWLLWLEHSSGITIQHAGNGREVRLQQGILVDGFCARTNTVYQFHGCYFHGCEISISARIRSYGYNLIEIKECQFKNFLKTNIQANQFVSDNDFLQNEPLNPRDSFFGGRTNAVKLYHKSAENETIRYLDVCSLYPYVNKYKKYPLGHPKIHVGNNACQRLSLDTVEGIIKCTILPPTNLYHPVLPCRMHGKLMFILCRVCGETMSNRDCNHTDNERKFTGTFVADEVREALSQGYKVLEVSEVWEYEVVEYNKDTRTGGLFSSYVDKFLKLKQECSGWPTWCTSEQLKDRYVREYLEKEGVALDKDNISVNPGLRYIAKLCLNSFWGKFAQRENLMQCSILQDPYELFKMLTDPSVEAHMLTVVDDDTVILNWDRPDDGIVPLKTVNVALAAYTTAHARLELYTYLKKLDKRVLYFDTDSVIFTEKSGDWIPRTGDYLGNMTDEIESYGPGSRIVEFVSGGPKNYALKIFSTKNNKYEYVCKVKGIVKNLKNAQTVNFEHLKNMVLGEAEPTYINTDRRIVRNSMYDVISKPERKVFRVNYTKRRRVDDTMDTLTLRL</sequence>
<dbReference type="Gene3D" id="3.30.420.10">
    <property type="entry name" value="Ribonuclease H-like superfamily/Ribonuclease H"/>
    <property type="match status" value="1"/>
</dbReference>
<accession>A0AAN7SFX0</accession>
<evidence type="ECO:0000256" key="7">
    <source>
        <dbReference type="ARBA" id="ARBA00023125"/>
    </source>
</evidence>
<dbReference type="Gene3D" id="3.90.1600.10">
    <property type="entry name" value="Palm domain of DNA polymerase"/>
    <property type="match status" value="2"/>
</dbReference>
<keyword evidence="4" id="KW-0548">Nucleotidyltransferase</keyword>
<dbReference type="InterPro" id="IPR036397">
    <property type="entry name" value="RNaseH_sf"/>
</dbReference>
<comment type="catalytic activity">
    <reaction evidence="8">
        <text>DNA(n) + a 2'-deoxyribonucleoside 5'-triphosphate = DNA(n+1) + diphosphate</text>
        <dbReference type="Rhea" id="RHEA:22508"/>
        <dbReference type="Rhea" id="RHEA-COMP:17339"/>
        <dbReference type="Rhea" id="RHEA-COMP:17340"/>
        <dbReference type="ChEBI" id="CHEBI:33019"/>
        <dbReference type="ChEBI" id="CHEBI:61560"/>
        <dbReference type="ChEBI" id="CHEBI:173112"/>
        <dbReference type="EC" id="2.7.7.7"/>
    </reaction>
</comment>
<dbReference type="SUPFAM" id="SSF56672">
    <property type="entry name" value="DNA/RNA polymerases"/>
    <property type="match status" value="1"/>
</dbReference>
<evidence type="ECO:0000256" key="4">
    <source>
        <dbReference type="ARBA" id="ARBA00022695"/>
    </source>
</evidence>
<evidence type="ECO:0000256" key="3">
    <source>
        <dbReference type="ARBA" id="ARBA00022679"/>
    </source>
</evidence>
<comment type="similarity">
    <text evidence="1">Belongs to the DNA polymerase type-B family.</text>
</comment>
<gene>
    <name evidence="10" type="ORF">RN001_010080</name>
</gene>
<dbReference type="InterPro" id="IPR043502">
    <property type="entry name" value="DNA/RNA_pol_sf"/>
</dbReference>
<keyword evidence="7" id="KW-0238">DNA-binding</keyword>
<dbReference type="PANTHER" id="PTHR33568">
    <property type="entry name" value="DNA POLYMERASE"/>
    <property type="match status" value="1"/>
</dbReference>
<dbReference type="SUPFAM" id="SSF53098">
    <property type="entry name" value="Ribonuclease H-like"/>
    <property type="match status" value="1"/>
</dbReference>
<dbReference type="Pfam" id="PF03175">
    <property type="entry name" value="DNA_pol_B_2"/>
    <property type="match status" value="2"/>
</dbReference>
<dbReference type="InterPro" id="IPR012337">
    <property type="entry name" value="RNaseH-like_sf"/>
</dbReference>
<keyword evidence="11" id="KW-1185">Reference proteome</keyword>
<feature type="domain" description="DNA-directed DNA polymerase family B mitochondria/virus" evidence="9">
    <location>
        <begin position="581"/>
        <end position="763"/>
    </location>
</feature>
<dbReference type="GO" id="GO:0006260">
    <property type="term" value="P:DNA replication"/>
    <property type="evidence" value="ECO:0007669"/>
    <property type="project" value="UniProtKB-KW"/>
</dbReference>
<organism evidence="10 11">
    <name type="scientific">Aquatica leii</name>
    <dbReference type="NCBI Taxonomy" id="1421715"/>
    <lineage>
        <taxon>Eukaryota</taxon>
        <taxon>Metazoa</taxon>
        <taxon>Ecdysozoa</taxon>
        <taxon>Arthropoda</taxon>
        <taxon>Hexapoda</taxon>
        <taxon>Insecta</taxon>
        <taxon>Pterygota</taxon>
        <taxon>Neoptera</taxon>
        <taxon>Endopterygota</taxon>
        <taxon>Coleoptera</taxon>
        <taxon>Polyphaga</taxon>
        <taxon>Elateriformia</taxon>
        <taxon>Elateroidea</taxon>
        <taxon>Lampyridae</taxon>
        <taxon>Luciolinae</taxon>
        <taxon>Aquatica</taxon>
    </lineage>
</organism>
<evidence type="ECO:0000259" key="9">
    <source>
        <dbReference type="Pfam" id="PF03175"/>
    </source>
</evidence>
<dbReference type="InterPro" id="IPR023211">
    <property type="entry name" value="DNA_pol_palm_dom_sf"/>
</dbReference>
<evidence type="ECO:0000313" key="10">
    <source>
        <dbReference type="EMBL" id="KAK4877574.1"/>
    </source>
</evidence>
<reference evidence="11" key="1">
    <citation type="submission" date="2023-01" db="EMBL/GenBank/DDBJ databases">
        <title>Key to firefly adult light organ development and bioluminescence: homeobox transcription factors regulate luciferase expression and transportation to peroxisome.</title>
        <authorList>
            <person name="Fu X."/>
        </authorList>
    </citation>
    <scope>NUCLEOTIDE SEQUENCE [LARGE SCALE GENOMIC DNA]</scope>
</reference>
<dbReference type="GO" id="GO:0003677">
    <property type="term" value="F:DNA binding"/>
    <property type="evidence" value="ECO:0007669"/>
    <property type="project" value="UniProtKB-KW"/>
</dbReference>
<name>A0AAN7SFX0_9COLE</name>
<comment type="caution">
    <text evidence="10">The sequence shown here is derived from an EMBL/GenBank/DDBJ whole genome shotgun (WGS) entry which is preliminary data.</text>
</comment>
<evidence type="ECO:0000256" key="5">
    <source>
        <dbReference type="ARBA" id="ARBA00022705"/>
    </source>
</evidence>
<keyword evidence="6" id="KW-0239">DNA-directed DNA polymerase</keyword>
<keyword evidence="5" id="KW-0235">DNA replication</keyword>
<evidence type="ECO:0000256" key="2">
    <source>
        <dbReference type="ARBA" id="ARBA00012417"/>
    </source>
</evidence>
<dbReference type="GO" id="GO:0000166">
    <property type="term" value="F:nucleotide binding"/>
    <property type="evidence" value="ECO:0007669"/>
    <property type="project" value="InterPro"/>
</dbReference>
<dbReference type="EMBL" id="JARPUR010000004">
    <property type="protein sequence ID" value="KAK4877574.1"/>
    <property type="molecule type" value="Genomic_DNA"/>
</dbReference>
<evidence type="ECO:0000256" key="6">
    <source>
        <dbReference type="ARBA" id="ARBA00022932"/>
    </source>
</evidence>